<feature type="binding site" evidence="4">
    <location>
        <position position="127"/>
    </location>
    <ligand>
        <name>substrate</name>
    </ligand>
</feature>
<dbReference type="InterPro" id="IPR005000">
    <property type="entry name" value="Aldolase/citrate-lyase_domain"/>
</dbReference>
<evidence type="ECO:0000256" key="5">
    <source>
        <dbReference type="PIRSR" id="PIRSR015582-2"/>
    </source>
</evidence>
<protein>
    <submittedName>
        <fullName evidence="7">CoA ester lyase</fullName>
    </submittedName>
</protein>
<dbReference type="PIRSF" id="PIRSF015582">
    <property type="entry name" value="Cit_lyase_B"/>
    <property type="match status" value="1"/>
</dbReference>
<proteinExistence type="predicted"/>
<feature type="domain" description="HpcH/HpaI aldolase/citrate lyase" evidence="6">
    <location>
        <begin position="8"/>
        <end position="221"/>
    </location>
</feature>
<dbReference type="SUPFAM" id="SSF51621">
    <property type="entry name" value="Phosphoenolpyruvate/pyruvate domain"/>
    <property type="match status" value="1"/>
</dbReference>
<dbReference type="EMBL" id="JAAXOP010000009">
    <property type="protein sequence ID" value="NKY51941.1"/>
    <property type="molecule type" value="Genomic_DNA"/>
</dbReference>
<evidence type="ECO:0000256" key="1">
    <source>
        <dbReference type="ARBA" id="ARBA00001946"/>
    </source>
</evidence>
<dbReference type="InterPro" id="IPR015813">
    <property type="entry name" value="Pyrv/PenolPyrv_kinase-like_dom"/>
</dbReference>
<dbReference type="Proteomes" id="UP000565711">
    <property type="component" value="Unassembled WGS sequence"/>
</dbReference>
<keyword evidence="7" id="KW-0456">Lyase</keyword>
<evidence type="ECO:0000313" key="8">
    <source>
        <dbReference type="Proteomes" id="UP000565711"/>
    </source>
</evidence>
<evidence type="ECO:0000313" key="7">
    <source>
        <dbReference type="EMBL" id="NKY51941.1"/>
    </source>
</evidence>
<dbReference type="Gene3D" id="3.20.20.60">
    <property type="entry name" value="Phosphoenolpyruvate-binding domains"/>
    <property type="match status" value="1"/>
</dbReference>
<dbReference type="InterPro" id="IPR011206">
    <property type="entry name" value="Citrate_lyase_beta/mcl1/mcl2"/>
</dbReference>
<evidence type="ECO:0000256" key="4">
    <source>
        <dbReference type="PIRSR" id="PIRSR015582-1"/>
    </source>
</evidence>
<feature type="binding site" evidence="5">
    <location>
        <position position="127"/>
    </location>
    <ligand>
        <name>Mg(2+)</name>
        <dbReference type="ChEBI" id="CHEBI:18420"/>
    </ligand>
</feature>
<dbReference type="GO" id="GO:0006107">
    <property type="term" value="P:oxaloacetate metabolic process"/>
    <property type="evidence" value="ECO:0007669"/>
    <property type="project" value="TreeGrafter"/>
</dbReference>
<gene>
    <name evidence="7" type="ORF">HGA08_17115</name>
</gene>
<evidence type="ECO:0000259" key="6">
    <source>
        <dbReference type="Pfam" id="PF03328"/>
    </source>
</evidence>
<organism evidence="7 8">
    <name type="scientific">Nocardia vermiculata</name>
    <dbReference type="NCBI Taxonomy" id="257274"/>
    <lineage>
        <taxon>Bacteria</taxon>
        <taxon>Bacillati</taxon>
        <taxon>Actinomycetota</taxon>
        <taxon>Actinomycetes</taxon>
        <taxon>Mycobacteriales</taxon>
        <taxon>Nocardiaceae</taxon>
        <taxon>Nocardia</taxon>
    </lineage>
</organism>
<keyword evidence="3 5" id="KW-0460">Magnesium</keyword>
<dbReference type="PANTHER" id="PTHR32308:SF0">
    <property type="entry name" value="HPCH_HPAI ALDOLASE_CITRATE LYASE DOMAIN-CONTAINING PROTEIN"/>
    <property type="match status" value="1"/>
</dbReference>
<evidence type="ECO:0000256" key="3">
    <source>
        <dbReference type="ARBA" id="ARBA00022842"/>
    </source>
</evidence>
<comment type="caution">
    <text evidence="7">The sequence shown here is derived from an EMBL/GenBank/DDBJ whole genome shotgun (WGS) entry which is preliminary data.</text>
</comment>
<name>A0A846Y2K8_9NOCA</name>
<comment type="cofactor">
    <cofactor evidence="1">
        <name>Mg(2+)</name>
        <dbReference type="ChEBI" id="CHEBI:18420"/>
    </cofactor>
</comment>
<reference evidence="7 8" key="1">
    <citation type="submission" date="2020-04" db="EMBL/GenBank/DDBJ databases">
        <title>MicrobeNet Type strains.</title>
        <authorList>
            <person name="Nicholson A.C."/>
        </authorList>
    </citation>
    <scope>NUCLEOTIDE SEQUENCE [LARGE SCALE GENOMIC DNA]</scope>
    <source>
        <strain evidence="7 8">JCM 12354</strain>
    </source>
</reference>
<feature type="binding site" evidence="4">
    <location>
        <position position="68"/>
    </location>
    <ligand>
        <name>substrate</name>
    </ligand>
</feature>
<feature type="binding site" evidence="5">
    <location>
        <position position="153"/>
    </location>
    <ligand>
        <name>Mg(2+)</name>
        <dbReference type="ChEBI" id="CHEBI:18420"/>
    </ligand>
</feature>
<accession>A0A846Y2K8</accession>
<evidence type="ECO:0000256" key="2">
    <source>
        <dbReference type="ARBA" id="ARBA00022723"/>
    </source>
</evidence>
<dbReference type="GO" id="GO:0016829">
    <property type="term" value="F:lyase activity"/>
    <property type="evidence" value="ECO:0007669"/>
    <property type="project" value="UniProtKB-KW"/>
</dbReference>
<dbReference type="InterPro" id="IPR040442">
    <property type="entry name" value="Pyrv_kinase-like_dom_sf"/>
</dbReference>
<dbReference type="GO" id="GO:0000287">
    <property type="term" value="F:magnesium ion binding"/>
    <property type="evidence" value="ECO:0007669"/>
    <property type="project" value="TreeGrafter"/>
</dbReference>
<dbReference type="Pfam" id="PF03328">
    <property type="entry name" value="HpcH_HpaI"/>
    <property type="match status" value="1"/>
</dbReference>
<keyword evidence="8" id="KW-1185">Reference proteome</keyword>
<dbReference type="AlphaFoldDB" id="A0A846Y2K8"/>
<dbReference type="PANTHER" id="PTHR32308">
    <property type="entry name" value="LYASE BETA SUBUNIT, PUTATIVE (AFU_ORTHOLOGUE AFUA_4G13030)-RELATED"/>
    <property type="match status" value="1"/>
</dbReference>
<keyword evidence="2 5" id="KW-0479">Metal-binding</keyword>
<sequence>MVIATCRRVILVAPGSDERKARKALDSSVDEVVLDLEDAVTAGRKDEVREVVAELVGEYGPRRPVSVRVNGPDTRWFRRDLSALCEVADALSSIVIPKVGSTVDLEAADRILDKAGGTEVRLQALVETPAGIHNVDRIAAGSRIEAVIIGYADLGAALGRSPAAPPEQWLYVQDRVLHAARAAGVQAIDGPFLGIADDPAFRRAGHWAADLGFDGKWVVHPAQAGTTLELFTPSVEQVDFARRVLSALEQAEEQGVGAVQLDGRMLDEALAVAARRTLTKIGARQ</sequence>